<keyword evidence="1" id="KW-1133">Transmembrane helix</keyword>
<keyword evidence="1" id="KW-0472">Membrane</keyword>
<dbReference type="STRING" id="1630135.DAD186_03660"/>
<evidence type="ECO:0000313" key="2">
    <source>
        <dbReference type="EMBL" id="ANP26923.1"/>
    </source>
</evidence>
<reference evidence="2 3" key="1">
    <citation type="submission" date="2015-06" db="EMBL/GenBank/DDBJ databases">
        <title>Investigation of pathophysiology for high-risk pregnancy and development of treatment modality based on it.</title>
        <authorList>
            <person name="Kim B.-C."/>
            <person name="Lim S."/>
        </authorList>
    </citation>
    <scope>NUCLEOTIDE SEQUENCE [LARGE SCALE GENOMIC DNA]</scope>
    <source>
        <strain evidence="2 3">AD1-86</strain>
    </source>
</reference>
<name>A0A1B0ZG67_9MICO</name>
<dbReference type="KEGG" id="dva:DAD186_03660"/>
<dbReference type="EMBL" id="CP012117">
    <property type="protein sequence ID" value="ANP26923.1"/>
    <property type="molecule type" value="Genomic_DNA"/>
</dbReference>
<dbReference type="AlphaFoldDB" id="A0A1B0ZG67"/>
<feature type="transmembrane region" description="Helical" evidence="1">
    <location>
        <begin position="53"/>
        <end position="80"/>
    </location>
</feature>
<sequence>MSEQITARVRGTDVALGPTFAARLVPWLRWGAPLLSAVFLPVTGLYVHRELWWPWWAALPAAWAAGWVLLALLMLAVLLLTHRTTWWNRESGRVHRGRQWCDAAHVRAVVPDFRPQGVTVLEAGEEGRRLLIPYSGWDDRSYEGIAEFERHVCGAASPSRRELLARDRAARKSWQNRALAKRYAMTWREEFEDPHVFLEAFDARRKELARRRR</sequence>
<protein>
    <submittedName>
        <fullName evidence="2">Uncharacterized protein</fullName>
    </submittedName>
</protein>
<feature type="transmembrane region" description="Helical" evidence="1">
    <location>
        <begin position="27"/>
        <end position="47"/>
    </location>
</feature>
<evidence type="ECO:0000313" key="3">
    <source>
        <dbReference type="Proteomes" id="UP000092596"/>
    </source>
</evidence>
<organism evidence="2 3">
    <name type="scientific">Dermabacter vaginalis</name>
    <dbReference type="NCBI Taxonomy" id="1630135"/>
    <lineage>
        <taxon>Bacteria</taxon>
        <taxon>Bacillati</taxon>
        <taxon>Actinomycetota</taxon>
        <taxon>Actinomycetes</taxon>
        <taxon>Micrococcales</taxon>
        <taxon>Dermabacteraceae</taxon>
        <taxon>Dermabacter</taxon>
    </lineage>
</organism>
<dbReference type="RefSeq" id="WP_065247258.1">
    <property type="nucleotide sequence ID" value="NZ_CP012117.1"/>
</dbReference>
<accession>A0A1B0ZG67</accession>
<gene>
    <name evidence="2" type="ORF">DAD186_03660</name>
</gene>
<dbReference type="Proteomes" id="UP000092596">
    <property type="component" value="Chromosome"/>
</dbReference>
<keyword evidence="1" id="KW-0812">Transmembrane</keyword>
<proteinExistence type="predicted"/>
<evidence type="ECO:0000256" key="1">
    <source>
        <dbReference type="SAM" id="Phobius"/>
    </source>
</evidence>